<feature type="binding site" evidence="10">
    <location>
        <begin position="94"/>
        <end position="100"/>
    </location>
    <ligand>
        <name>ATP</name>
        <dbReference type="ChEBI" id="CHEBI:30616"/>
    </ligand>
</feature>
<dbReference type="Gene3D" id="3.40.1390.10">
    <property type="entry name" value="MurE/MurF, N-terminal domain"/>
    <property type="match status" value="1"/>
</dbReference>
<dbReference type="RefSeq" id="WP_119059146.1">
    <property type="nucleotide sequence ID" value="NZ_UNSC01000003.1"/>
</dbReference>
<dbReference type="Proteomes" id="UP000262142">
    <property type="component" value="Unassembled WGS sequence"/>
</dbReference>
<dbReference type="InterPro" id="IPR005863">
    <property type="entry name" value="UDP-N-AcMur_synth"/>
</dbReference>
<evidence type="ECO:0000259" key="12">
    <source>
        <dbReference type="Pfam" id="PF01225"/>
    </source>
</evidence>
<evidence type="ECO:0000256" key="7">
    <source>
        <dbReference type="ARBA" id="ARBA00022984"/>
    </source>
</evidence>
<dbReference type="GO" id="GO:0051301">
    <property type="term" value="P:cell division"/>
    <property type="evidence" value="ECO:0007669"/>
    <property type="project" value="UniProtKB-KW"/>
</dbReference>
<dbReference type="Pfam" id="PF02875">
    <property type="entry name" value="Mur_ligase_C"/>
    <property type="match status" value="1"/>
</dbReference>
<dbReference type="PANTHER" id="PTHR43024">
    <property type="entry name" value="UDP-N-ACETYLMURAMOYL-TRIPEPTIDE--D-ALANYL-D-ALANINE LIGASE"/>
    <property type="match status" value="1"/>
</dbReference>
<dbReference type="InterPro" id="IPR051046">
    <property type="entry name" value="MurCDEF_CellWall_CoF430Synth"/>
</dbReference>
<evidence type="ECO:0000256" key="9">
    <source>
        <dbReference type="ARBA" id="ARBA00023316"/>
    </source>
</evidence>
<gene>
    <name evidence="10 15" type="primary">murF</name>
    <name evidence="15" type="ORF">SAMEA104719789_00737</name>
</gene>
<comment type="similarity">
    <text evidence="10">Belongs to the MurCDEF family. MurF subfamily.</text>
</comment>
<keyword evidence="3 10" id="KW-0132">Cell division</keyword>
<dbReference type="InterPro" id="IPR013221">
    <property type="entry name" value="Mur_ligase_cen"/>
</dbReference>
<dbReference type="GO" id="GO:0008360">
    <property type="term" value="P:regulation of cell shape"/>
    <property type="evidence" value="ECO:0007669"/>
    <property type="project" value="UniProtKB-KW"/>
</dbReference>
<dbReference type="InterPro" id="IPR004101">
    <property type="entry name" value="Mur_ligase_C"/>
</dbReference>
<dbReference type="EMBL" id="UNSC01000003">
    <property type="protein sequence ID" value="SZD72297.1"/>
    <property type="molecule type" value="Genomic_DNA"/>
</dbReference>
<keyword evidence="8 10" id="KW-0131">Cell cycle</keyword>
<evidence type="ECO:0000256" key="1">
    <source>
        <dbReference type="ARBA" id="ARBA00022490"/>
    </source>
</evidence>
<comment type="pathway">
    <text evidence="10 11">Cell wall biogenesis; peptidoglycan biosynthesis.</text>
</comment>
<dbReference type="GO" id="GO:0047480">
    <property type="term" value="F:UDP-N-acetylmuramoyl-tripeptide-D-alanyl-D-alanine ligase activity"/>
    <property type="evidence" value="ECO:0007669"/>
    <property type="project" value="UniProtKB-UniRule"/>
</dbReference>
<keyword evidence="2 10" id="KW-0436">Ligase</keyword>
<feature type="domain" description="Mur ligase C-terminal" evidence="13">
    <location>
        <begin position="296"/>
        <end position="410"/>
    </location>
</feature>
<feature type="domain" description="Mur ligase N-terminal catalytic" evidence="12">
    <location>
        <begin position="14"/>
        <end position="78"/>
    </location>
</feature>
<keyword evidence="4 10" id="KW-0547">Nucleotide-binding</keyword>
<dbReference type="GO" id="GO:0005524">
    <property type="term" value="F:ATP binding"/>
    <property type="evidence" value="ECO:0007669"/>
    <property type="project" value="UniProtKB-UniRule"/>
</dbReference>
<proteinExistence type="inferred from homology"/>
<evidence type="ECO:0000256" key="10">
    <source>
        <dbReference type="HAMAP-Rule" id="MF_02019"/>
    </source>
</evidence>
<keyword evidence="16" id="KW-1185">Reference proteome</keyword>
<keyword evidence="1 10" id="KW-0963">Cytoplasm</keyword>
<dbReference type="GO" id="GO:0008766">
    <property type="term" value="F:UDP-N-acetylmuramoylalanyl-D-glutamyl-2,6-diaminopimelate-D-alanyl-D-alanine ligase activity"/>
    <property type="evidence" value="ECO:0007669"/>
    <property type="project" value="RHEA"/>
</dbReference>
<dbReference type="InterPro" id="IPR000713">
    <property type="entry name" value="Mur_ligase_N"/>
</dbReference>
<reference evidence="15 16" key="1">
    <citation type="submission" date="2018-09" db="EMBL/GenBank/DDBJ databases">
        <authorList>
            <consortium name="Pathogen Informatics"/>
        </authorList>
    </citation>
    <scope>NUCLEOTIDE SEQUENCE [LARGE SCALE GENOMIC DNA]</scope>
    <source>
        <strain evidence="15 16">OH-22767</strain>
    </source>
</reference>
<dbReference type="SUPFAM" id="SSF53623">
    <property type="entry name" value="MurD-like peptide ligases, catalytic domain"/>
    <property type="match status" value="1"/>
</dbReference>
<dbReference type="GO" id="GO:0009252">
    <property type="term" value="P:peptidoglycan biosynthetic process"/>
    <property type="evidence" value="ECO:0007669"/>
    <property type="project" value="UniProtKB-UniRule"/>
</dbReference>
<dbReference type="UniPathway" id="UPA00219"/>
<evidence type="ECO:0000256" key="8">
    <source>
        <dbReference type="ARBA" id="ARBA00023306"/>
    </source>
</evidence>
<accession>A0A383TY57</accession>
<evidence type="ECO:0000256" key="6">
    <source>
        <dbReference type="ARBA" id="ARBA00022960"/>
    </source>
</evidence>
<dbReference type="InterPro" id="IPR035911">
    <property type="entry name" value="MurE/MurF_N"/>
</dbReference>
<dbReference type="HAMAP" id="MF_02019">
    <property type="entry name" value="MurF"/>
    <property type="match status" value="1"/>
</dbReference>
<dbReference type="Pfam" id="PF08245">
    <property type="entry name" value="Mur_ligase_M"/>
    <property type="match status" value="1"/>
</dbReference>
<keyword evidence="9 10" id="KW-0961">Cell wall biogenesis/degradation</keyword>
<evidence type="ECO:0000259" key="14">
    <source>
        <dbReference type="Pfam" id="PF08245"/>
    </source>
</evidence>
<feature type="domain" description="Mur ligase central" evidence="14">
    <location>
        <begin position="93"/>
        <end position="272"/>
    </location>
</feature>
<dbReference type="EC" id="6.3.2.10" evidence="10 11"/>
<evidence type="ECO:0000313" key="16">
    <source>
        <dbReference type="Proteomes" id="UP000262142"/>
    </source>
</evidence>
<sequence>MLEEIYQIFQESLGINTDSRTIQPQQIFLALKGENFNGNHYAKQAIAAGAIAAIVDEEVDGENIYRVENSLKFLQELAHFHRQQLDIPVIGLTGSNGKTTTKELIATALSPKFKVAFTQGNLNNHIGVPLTLLSIQKSHEMAVIEMGANHPEEIATLTRIAAPTHGYITNFGKAHLEGFGNLEGVIAAKSELYDFLRINKAFAFVNADDAIQIQRTKNIKNLKFGFENPEVDYFFKPLKNSENATIEFRETEINSHLTGHYNAINIAAAVSIALHFGVNLNSIKKAIENYWPQLNRSQIVKKEQLTIIMDSYNANPTSMEVALENLASKSGKRIAILGDMFELGRHAKSEHQKITDLAESLDLDEIFLLGENFSQIQTQQAKKFKSVNEFKNYLKENPLPPATILVKGSRGMTLEKIKF</sequence>
<dbReference type="SUPFAM" id="SSF63418">
    <property type="entry name" value="MurE/MurF N-terminal domain"/>
    <property type="match status" value="1"/>
</dbReference>
<dbReference type="InterPro" id="IPR036565">
    <property type="entry name" value="Mur-like_cat_sf"/>
</dbReference>
<evidence type="ECO:0000256" key="2">
    <source>
        <dbReference type="ARBA" id="ARBA00022598"/>
    </source>
</evidence>
<dbReference type="Pfam" id="PF01225">
    <property type="entry name" value="Mur_ligase"/>
    <property type="match status" value="1"/>
</dbReference>
<evidence type="ECO:0000259" key="13">
    <source>
        <dbReference type="Pfam" id="PF02875"/>
    </source>
</evidence>
<comment type="function">
    <text evidence="10 11">Involved in cell wall formation. Catalyzes the final step in the synthesis of UDP-N-acetylmuramoyl-pentapeptide, the precursor of murein.</text>
</comment>
<dbReference type="Gene3D" id="3.90.190.20">
    <property type="entry name" value="Mur ligase, C-terminal domain"/>
    <property type="match status" value="1"/>
</dbReference>
<evidence type="ECO:0000256" key="5">
    <source>
        <dbReference type="ARBA" id="ARBA00022840"/>
    </source>
</evidence>
<comment type="catalytic activity">
    <reaction evidence="10 11">
        <text>D-alanyl-D-alanine + UDP-N-acetyl-alpha-D-muramoyl-L-alanyl-gamma-D-glutamyl-meso-2,6-diaminopimelate + ATP = UDP-N-acetyl-alpha-D-muramoyl-L-alanyl-gamma-D-glutamyl-meso-2,6-diaminopimeloyl-D-alanyl-D-alanine + ADP + phosphate + H(+)</text>
        <dbReference type="Rhea" id="RHEA:28374"/>
        <dbReference type="ChEBI" id="CHEBI:15378"/>
        <dbReference type="ChEBI" id="CHEBI:30616"/>
        <dbReference type="ChEBI" id="CHEBI:43474"/>
        <dbReference type="ChEBI" id="CHEBI:57822"/>
        <dbReference type="ChEBI" id="CHEBI:61386"/>
        <dbReference type="ChEBI" id="CHEBI:83905"/>
        <dbReference type="ChEBI" id="CHEBI:456216"/>
        <dbReference type="EC" id="6.3.2.10"/>
    </reaction>
</comment>
<dbReference type="InterPro" id="IPR036615">
    <property type="entry name" value="Mur_ligase_C_dom_sf"/>
</dbReference>
<evidence type="ECO:0000256" key="3">
    <source>
        <dbReference type="ARBA" id="ARBA00022618"/>
    </source>
</evidence>
<evidence type="ECO:0000256" key="4">
    <source>
        <dbReference type="ARBA" id="ARBA00022741"/>
    </source>
</evidence>
<dbReference type="SUPFAM" id="SSF53244">
    <property type="entry name" value="MurD-like peptide ligases, peptide-binding domain"/>
    <property type="match status" value="1"/>
</dbReference>
<dbReference type="Gene3D" id="3.40.1190.10">
    <property type="entry name" value="Mur-like, catalytic domain"/>
    <property type="match status" value="1"/>
</dbReference>
<evidence type="ECO:0000313" key="15">
    <source>
        <dbReference type="EMBL" id="SZD72297.1"/>
    </source>
</evidence>
<dbReference type="GO" id="GO:0071555">
    <property type="term" value="P:cell wall organization"/>
    <property type="evidence" value="ECO:0007669"/>
    <property type="project" value="UniProtKB-KW"/>
</dbReference>
<keyword evidence="5 10" id="KW-0067">ATP-binding</keyword>
<name>A0A383TY57_9FLAO</name>
<dbReference type="GO" id="GO:0005737">
    <property type="term" value="C:cytoplasm"/>
    <property type="evidence" value="ECO:0007669"/>
    <property type="project" value="UniProtKB-SubCell"/>
</dbReference>
<dbReference type="NCBIfam" id="TIGR01143">
    <property type="entry name" value="murF"/>
    <property type="match status" value="1"/>
</dbReference>
<protein>
    <recommendedName>
        <fullName evidence="10 11">UDP-N-acetylmuramoyl-tripeptide--D-alanyl-D-alanine ligase</fullName>
        <ecNumber evidence="10 11">6.3.2.10</ecNumber>
    </recommendedName>
    <alternativeName>
        <fullName evidence="10">D-alanyl-D-alanine-adding enzyme</fullName>
    </alternativeName>
</protein>
<evidence type="ECO:0000256" key="11">
    <source>
        <dbReference type="RuleBase" id="RU004136"/>
    </source>
</evidence>
<dbReference type="PANTHER" id="PTHR43024:SF1">
    <property type="entry name" value="UDP-N-ACETYLMURAMOYL-TRIPEPTIDE--D-ALANYL-D-ALANINE LIGASE"/>
    <property type="match status" value="1"/>
</dbReference>
<keyword evidence="7 10" id="KW-0573">Peptidoglycan synthesis</keyword>
<dbReference type="AlphaFoldDB" id="A0A383TY57"/>
<keyword evidence="6 10" id="KW-0133">Cell shape</keyword>
<organism evidence="15 16">
    <name type="scientific">Candidatus Ornithobacterium hominis</name>
    <dbReference type="NCBI Taxonomy" id="2497989"/>
    <lineage>
        <taxon>Bacteria</taxon>
        <taxon>Pseudomonadati</taxon>
        <taxon>Bacteroidota</taxon>
        <taxon>Flavobacteriia</taxon>
        <taxon>Flavobacteriales</taxon>
        <taxon>Weeksellaceae</taxon>
        <taxon>Ornithobacterium</taxon>
    </lineage>
</organism>
<dbReference type="OrthoDB" id="9801978at2"/>
<comment type="subcellular location">
    <subcellularLocation>
        <location evidence="10 11">Cytoplasm</location>
    </subcellularLocation>
</comment>